<evidence type="ECO:0000259" key="3">
    <source>
        <dbReference type="Pfam" id="PF06791"/>
    </source>
</evidence>
<evidence type="ECO:0000256" key="2">
    <source>
        <dbReference type="SAM" id="MobiDB-lite"/>
    </source>
</evidence>
<dbReference type="Pfam" id="PF06791">
    <property type="entry name" value="TMP_2"/>
    <property type="match status" value="1"/>
</dbReference>
<evidence type="ECO:0000313" key="5">
    <source>
        <dbReference type="EMBL" id="AIJ06987.1"/>
    </source>
</evidence>
<dbReference type="KEGG" id="ete:ETEE_0510"/>
<accession>A0A076LJF4</accession>
<dbReference type="InterPro" id="IPR009628">
    <property type="entry name" value="Phage_tape_measure_N"/>
</dbReference>
<dbReference type="HOGENOM" id="CLU_008450_0_3_6"/>
<organism evidence="5 6">
    <name type="scientific">Edwardsiella anguillarum ET080813</name>
    <dbReference type="NCBI Taxonomy" id="667120"/>
    <lineage>
        <taxon>Bacteria</taxon>
        <taxon>Pseudomonadati</taxon>
        <taxon>Pseudomonadota</taxon>
        <taxon>Gammaproteobacteria</taxon>
        <taxon>Enterobacterales</taxon>
        <taxon>Hafniaceae</taxon>
        <taxon>Edwardsiella</taxon>
    </lineage>
</organism>
<feature type="domain" description="Bacteriophage tail tape measure N-terminal" evidence="3">
    <location>
        <begin position="135"/>
        <end position="336"/>
    </location>
</feature>
<reference evidence="5 6" key="1">
    <citation type="journal article" date="2012" name="PLoS ONE">
        <title>Edwardsiella comparative phylogenomics reveal the new intra/inter-species taxonomic relationships, virulence evolution and niche adaptation mechanisms.</title>
        <authorList>
            <person name="Yang M."/>
            <person name="Lv Y."/>
            <person name="Xiao J."/>
            <person name="Wu H."/>
            <person name="Zheng H."/>
            <person name="Liu Q."/>
            <person name="Zhang Y."/>
            <person name="Wang Q."/>
        </authorList>
    </citation>
    <scope>NUCLEOTIDE SEQUENCE [LARGE SCALE GENOMIC DNA]</scope>
    <source>
        <strain evidence="6">080813</strain>
    </source>
</reference>
<dbReference type="NCBIfam" id="TIGR01541">
    <property type="entry name" value="tape_meas_lam_C"/>
    <property type="match status" value="1"/>
</dbReference>
<dbReference type="EMBL" id="CP006664">
    <property type="protein sequence ID" value="AIJ06987.1"/>
    <property type="molecule type" value="Genomic_DNA"/>
</dbReference>
<dbReference type="GeneID" id="33938278"/>
<dbReference type="RefSeq" id="WP_034162702.1">
    <property type="nucleotide sequence ID" value="NZ_CP006664.1"/>
</dbReference>
<feature type="domain" description="Bacteriophage tail tape measure C-terminal" evidence="4">
    <location>
        <begin position="745"/>
        <end position="818"/>
    </location>
</feature>
<dbReference type="Proteomes" id="UP000028681">
    <property type="component" value="Chromosome"/>
</dbReference>
<proteinExistence type="predicted"/>
<protein>
    <submittedName>
        <fullName evidence="5">Phage tail length tape-measure protein 1</fullName>
    </submittedName>
</protein>
<feature type="region of interest" description="Disordered" evidence="2">
    <location>
        <begin position="474"/>
        <end position="511"/>
    </location>
</feature>
<name>A0A076LJF4_9GAMM</name>
<gene>
    <name evidence="5" type="ORF">ETEE_0510</name>
</gene>
<feature type="coiled-coil region" evidence="1">
    <location>
        <begin position="584"/>
        <end position="646"/>
    </location>
</feature>
<evidence type="ECO:0000313" key="6">
    <source>
        <dbReference type="Proteomes" id="UP000028681"/>
    </source>
</evidence>
<sequence length="968" mass="104628">MASETDLEIFIGANTAQFRESMQKARDDIQIVNEEVRSAAAATEDGADKFTAAQVRATQRLLRSIDPTLRSMDALEVKQRKVEQSLRDGKISTEEYSRAMQILSRDLEQTQAKERLHAAAFGQATAAMQRQDQMLKKMNISVGQYRSAVGMLPAQMTDVVTQLAGGQNPLLILLQQGGQIKDSFGGIKNTFVALSSVISPAALGVVALSGGIGGLAYALYKAEQEQQAFNRNLIMTGSYAGKTTGELQALARAMSGDGLSQGSMASALAQTVGSGAFSGSSVEMVANAAARLEKSTGASIDSTIEQFKRLQQDPVAAVKTLDDQIHFLTAAQLEQITTLASQGREQEAARVAMNAYAAAINTRTAEMRENLGSLEIAWRSVKNTASEAWDSMLNIGREVPISDKLEETRRQLENAKRDLVNLKKGSVNVDTTGYGFGRKSDSLGSQESTQAIIEKQSLVLRLQKQLGELGEKSYQESIKAGREKADRDDQERQKRQIEATEKLNREYESEATRHIRKLEQIRNSGAAKDAIDLAINAENERYAKSQSRGNQGSPQGESLADRYSQRLAQTREALQLEQAGAQTLTQSERDLIALRQRLDDLKGRSLTKTEQSVVANAAILEKLLSQNVAEEKALEQQKALNEMRRKGSQLSMQMEQEAQRDSRTRSFELQGFRMGDLARERARQEMVLRDHYDQVMGELERSATQKRTKGSTEYSDAVRMLQESLEQRLQALRGYYAAVDAERARWDIGVSRSMQNIKEAGDDAAGAAGEALTGAFSSAADSLANFVSSGKANFRSLTTSILSDLARIAARMALSKAVGGLFSMFGGAAAGGANAFSSGEYGNLPLVANASGGVYRSSDLSAYSGQVVSQPTFFAFARGAGLMGEAGPEAIMPLTRDSKGRLAVTAVGAGAHGSVFSPNYNVVIQNDGKNGEIGPGALKAVYDLGQKAAADFLRQQGRDGGHLSGAYR</sequence>
<keyword evidence="1" id="KW-0175">Coiled coil</keyword>
<evidence type="ECO:0000259" key="4">
    <source>
        <dbReference type="Pfam" id="PF09718"/>
    </source>
</evidence>
<dbReference type="AlphaFoldDB" id="A0A076LJF4"/>
<dbReference type="Pfam" id="PF09718">
    <property type="entry name" value="Tape_meas_lam_C"/>
    <property type="match status" value="1"/>
</dbReference>
<dbReference type="InterPro" id="IPR006431">
    <property type="entry name" value="Phage_tape_meas_C"/>
</dbReference>
<evidence type="ECO:0000256" key="1">
    <source>
        <dbReference type="SAM" id="Coils"/>
    </source>
</evidence>